<evidence type="ECO:0000256" key="1">
    <source>
        <dbReference type="SAM" id="SignalP"/>
    </source>
</evidence>
<protein>
    <recommendedName>
        <fullName evidence="4">PEP-CTERM protein-sorting domain-containing protein</fullName>
    </recommendedName>
</protein>
<evidence type="ECO:0000313" key="3">
    <source>
        <dbReference type="Proteomes" id="UP000235116"/>
    </source>
</evidence>
<organism evidence="2 3">
    <name type="scientific">Ketobacter alkanivorans</name>
    <dbReference type="NCBI Taxonomy" id="1917421"/>
    <lineage>
        <taxon>Bacteria</taxon>
        <taxon>Pseudomonadati</taxon>
        <taxon>Pseudomonadota</taxon>
        <taxon>Gammaproteobacteria</taxon>
        <taxon>Pseudomonadales</taxon>
        <taxon>Ketobacteraceae</taxon>
        <taxon>Ketobacter</taxon>
    </lineage>
</organism>
<dbReference type="KEGG" id="kak:Kalk_07295"/>
<name>A0A2K9LJ11_9GAMM</name>
<accession>A0A2K9LJ11</accession>
<reference evidence="3" key="1">
    <citation type="submission" date="2017-08" db="EMBL/GenBank/DDBJ databases">
        <title>Direct submision.</title>
        <authorList>
            <person name="Kim S.-J."/>
            <person name="Rhee S.-K."/>
        </authorList>
    </citation>
    <scope>NUCLEOTIDE SEQUENCE [LARGE SCALE GENOMIC DNA]</scope>
    <source>
        <strain evidence="3">GI5</strain>
    </source>
</reference>
<gene>
    <name evidence="2" type="ORF">Kalk_07295</name>
</gene>
<dbReference type="AlphaFoldDB" id="A0A2K9LJ11"/>
<dbReference type="OrthoDB" id="8558695at2"/>
<evidence type="ECO:0008006" key="4">
    <source>
        <dbReference type="Google" id="ProtNLM"/>
    </source>
</evidence>
<evidence type="ECO:0000313" key="2">
    <source>
        <dbReference type="EMBL" id="AUM12227.1"/>
    </source>
</evidence>
<dbReference type="RefSeq" id="WP_101893563.1">
    <property type="nucleotide sequence ID" value="NZ_CP022684.1"/>
</dbReference>
<sequence>MSSLRSVIGFAFLVVSFSASSAIDYSVSGAGVYTSAVAGATTMDFNSGACNAGVSCSGAGQIVIGSASGLYAQPFGTSSAYLSVPNPTSSGTYTIGLNGDYNYYGLYWGSIDSYNSIAFYLGGSLVGGFSGSDLGPLLADGNQGSWSSNRYINFMFTGGDLFDTVALTSTNFAFESDNHAYARVPEPPVFVLLAVGLVGLVFTRRHLMHG</sequence>
<dbReference type="EMBL" id="CP022684">
    <property type="protein sequence ID" value="AUM12227.1"/>
    <property type="molecule type" value="Genomic_DNA"/>
</dbReference>
<feature type="signal peptide" evidence="1">
    <location>
        <begin position="1"/>
        <end position="21"/>
    </location>
</feature>
<keyword evidence="3" id="KW-1185">Reference proteome</keyword>
<keyword evidence="1" id="KW-0732">Signal</keyword>
<feature type="chain" id="PRO_5014972782" description="PEP-CTERM protein-sorting domain-containing protein" evidence="1">
    <location>
        <begin position="22"/>
        <end position="210"/>
    </location>
</feature>
<proteinExistence type="predicted"/>
<dbReference type="Proteomes" id="UP000235116">
    <property type="component" value="Chromosome"/>
</dbReference>